<dbReference type="GO" id="GO:0004124">
    <property type="term" value="F:cysteine synthase activity"/>
    <property type="evidence" value="ECO:0007669"/>
    <property type="project" value="UniProtKB-UniRule"/>
</dbReference>
<feature type="modified residue" description="N6-(pyridoxal phosphate)lysine" evidence="8">
    <location>
        <position position="75"/>
    </location>
</feature>
<dbReference type="EC" id="2.5.1.47" evidence="9"/>
<dbReference type="CDD" id="cd01561">
    <property type="entry name" value="CBS_like"/>
    <property type="match status" value="1"/>
</dbReference>
<evidence type="ECO:0000256" key="1">
    <source>
        <dbReference type="ARBA" id="ARBA00001933"/>
    </source>
</evidence>
<feature type="binding site" evidence="7">
    <location>
        <position position="106"/>
    </location>
    <ligand>
        <name>pyridoxal 5'-phosphate</name>
        <dbReference type="ChEBI" id="CHEBI:597326"/>
    </ligand>
</feature>
<dbReference type="EMBL" id="AZBU02000006">
    <property type="protein sequence ID" value="TKR72402.1"/>
    <property type="molecule type" value="Genomic_DNA"/>
</dbReference>
<gene>
    <name evidence="11" type="ORF">L596_019850</name>
</gene>
<keyword evidence="3 9" id="KW-0028">Amino-acid biosynthesis</keyword>
<dbReference type="InterPro" id="IPR036052">
    <property type="entry name" value="TrpB-like_PALP_sf"/>
</dbReference>
<feature type="binding site" evidence="7">
    <location>
        <begin position="210"/>
        <end position="214"/>
    </location>
    <ligand>
        <name>pyridoxal 5'-phosphate</name>
        <dbReference type="ChEBI" id="CHEBI:597326"/>
    </ligand>
</feature>
<comment type="caution">
    <text evidence="11">The sequence shown here is derived from an EMBL/GenBank/DDBJ whole genome shotgun (WGS) entry which is preliminary data.</text>
</comment>
<name>A0A4U5MSD6_STECR</name>
<evidence type="ECO:0000256" key="2">
    <source>
        <dbReference type="ARBA" id="ARBA00007103"/>
    </source>
</evidence>
<dbReference type="SUPFAM" id="SSF53686">
    <property type="entry name" value="Tryptophan synthase beta subunit-like PLP-dependent enzymes"/>
    <property type="match status" value="1"/>
</dbReference>
<dbReference type="InterPro" id="IPR001216">
    <property type="entry name" value="P-phosphate_BS"/>
</dbReference>
<dbReference type="InterPro" id="IPR050214">
    <property type="entry name" value="Cys_Synth/Cystath_Beta-Synth"/>
</dbReference>
<dbReference type="NCBIfam" id="TIGR01136">
    <property type="entry name" value="cysKM"/>
    <property type="match status" value="1"/>
</dbReference>
<dbReference type="PROSITE" id="PS00901">
    <property type="entry name" value="CYS_SYNTHASE"/>
    <property type="match status" value="1"/>
</dbReference>
<dbReference type="InterPro" id="IPR005856">
    <property type="entry name" value="Cys_synth"/>
</dbReference>
<evidence type="ECO:0000256" key="7">
    <source>
        <dbReference type="PIRSR" id="PIRSR605856-50"/>
    </source>
</evidence>
<comment type="cofactor">
    <cofactor evidence="1 7 9">
        <name>pyridoxal 5'-phosphate</name>
        <dbReference type="ChEBI" id="CHEBI:597326"/>
    </cofactor>
</comment>
<reference evidence="11 12" key="2">
    <citation type="journal article" date="2019" name="G3 (Bethesda)">
        <title>Hybrid Assembly of the Genome of the Entomopathogenic Nematode Steinernema carpocapsae Identifies the X-Chromosome.</title>
        <authorList>
            <person name="Serra L."/>
            <person name="Macchietto M."/>
            <person name="Macias-Munoz A."/>
            <person name="McGill C.J."/>
            <person name="Rodriguez I.M."/>
            <person name="Rodriguez B."/>
            <person name="Murad R."/>
            <person name="Mortazavi A."/>
        </authorList>
    </citation>
    <scope>NUCLEOTIDE SEQUENCE [LARGE SCALE GENOMIC DNA]</scope>
    <source>
        <strain evidence="11 12">ALL</strain>
    </source>
</reference>
<comment type="catalytic activity">
    <reaction evidence="9">
        <text>O-acetyl-L-serine + hydrogen sulfide = L-cysteine + acetate</text>
        <dbReference type="Rhea" id="RHEA:14829"/>
        <dbReference type="ChEBI" id="CHEBI:29919"/>
        <dbReference type="ChEBI" id="CHEBI:30089"/>
        <dbReference type="ChEBI" id="CHEBI:35235"/>
        <dbReference type="ChEBI" id="CHEBI:58340"/>
        <dbReference type="EC" id="2.5.1.47"/>
    </reaction>
</comment>
<evidence type="ECO:0000313" key="11">
    <source>
        <dbReference type="EMBL" id="TKR72402.1"/>
    </source>
</evidence>
<dbReference type="PANTHER" id="PTHR10314">
    <property type="entry name" value="CYSTATHIONINE BETA-SYNTHASE"/>
    <property type="match status" value="1"/>
</dbReference>
<keyword evidence="4 9" id="KW-0808">Transferase</keyword>
<evidence type="ECO:0000256" key="4">
    <source>
        <dbReference type="ARBA" id="ARBA00022679"/>
    </source>
</evidence>
<dbReference type="GO" id="GO:0006535">
    <property type="term" value="P:cysteine biosynthetic process from serine"/>
    <property type="evidence" value="ECO:0007669"/>
    <property type="project" value="UniProtKB-UniRule"/>
</dbReference>
<evidence type="ECO:0000256" key="8">
    <source>
        <dbReference type="PIRSR" id="PIRSR605856-51"/>
    </source>
</evidence>
<accession>A0A4U5MSD6</accession>
<proteinExistence type="inferred from homology"/>
<sequence length="369" mass="39909">MRPLAKVDARLHIIYSPDDECYTNGSEMASRDCIAEDACHLIGNTPMVYLRKVVGDTKGRVAVKCEYMNPACSVKDRIGYSMIMEAEGERKIFPGITTLIEPTSGNTGIALAFVAAVRGYRLVLTMPASMSVERRTLLKAYGAEVVLTEPSQGMKGAIERAQELANNIPNSYILQQFENPNNPKIHYNTTGPEIWMQTGGKVDAVVFGIGTGGTITGAGTYLKEKNPNIRIFACEPEESAILSGMPPGPHKIQGIGAGFVPGVLNTQLYENVIRVHSDEAIVMAKRLALEEGLLCGISSGANAVAAIRIANLPEMEGKLVVTVLPSFGERYLSSALYNDVRDDASSMAVSSLEQNLESLNIQSEFKIMD</sequence>
<evidence type="ECO:0000256" key="5">
    <source>
        <dbReference type="ARBA" id="ARBA00022898"/>
    </source>
</evidence>
<evidence type="ECO:0000256" key="9">
    <source>
        <dbReference type="RuleBase" id="RU003985"/>
    </source>
</evidence>
<evidence type="ECO:0000259" key="10">
    <source>
        <dbReference type="Pfam" id="PF00291"/>
    </source>
</evidence>
<dbReference type="AlphaFoldDB" id="A0A4U5MSD6"/>
<keyword evidence="5 7" id="KW-0663">Pyridoxal phosphate</keyword>
<evidence type="ECO:0000256" key="3">
    <source>
        <dbReference type="ARBA" id="ARBA00022605"/>
    </source>
</evidence>
<dbReference type="NCBIfam" id="TIGR01139">
    <property type="entry name" value="cysK"/>
    <property type="match status" value="1"/>
</dbReference>
<dbReference type="Pfam" id="PF00291">
    <property type="entry name" value="PALP"/>
    <property type="match status" value="1"/>
</dbReference>
<organism evidence="11 12">
    <name type="scientific">Steinernema carpocapsae</name>
    <name type="common">Entomopathogenic nematode</name>
    <dbReference type="NCBI Taxonomy" id="34508"/>
    <lineage>
        <taxon>Eukaryota</taxon>
        <taxon>Metazoa</taxon>
        <taxon>Ecdysozoa</taxon>
        <taxon>Nematoda</taxon>
        <taxon>Chromadorea</taxon>
        <taxon>Rhabditida</taxon>
        <taxon>Tylenchina</taxon>
        <taxon>Panagrolaimomorpha</taxon>
        <taxon>Strongyloidoidea</taxon>
        <taxon>Steinernematidae</taxon>
        <taxon>Steinernema</taxon>
    </lineage>
</organism>
<comment type="similarity">
    <text evidence="2 9">Belongs to the cysteine synthase/cystathionine beta-synthase family.</text>
</comment>
<keyword evidence="12" id="KW-1185">Reference proteome</keyword>
<dbReference type="InterPro" id="IPR005859">
    <property type="entry name" value="CysK"/>
</dbReference>
<dbReference type="OrthoDB" id="10259545at2759"/>
<feature type="domain" description="Tryptophan synthase beta chain-like PALP" evidence="10">
    <location>
        <begin position="41"/>
        <end position="325"/>
    </location>
</feature>
<dbReference type="STRING" id="34508.A0A4U5MSD6"/>
<dbReference type="FunFam" id="3.40.50.1100:FF:000006">
    <property type="entry name" value="Cysteine synthase"/>
    <property type="match status" value="1"/>
</dbReference>
<protein>
    <recommendedName>
        <fullName evidence="9">Cysteine synthase</fullName>
        <ecNumber evidence="9">2.5.1.47</ecNumber>
    </recommendedName>
</protein>
<evidence type="ECO:0000256" key="6">
    <source>
        <dbReference type="ARBA" id="ARBA00023192"/>
    </source>
</evidence>
<feature type="binding site" evidence="7">
    <location>
        <position position="298"/>
    </location>
    <ligand>
        <name>pyridoxal 5'-phosphate</name>
        <dbReference type="ChEBI" id="CHEBI:597326"/>
    </ligand>
</feature>
<evidence type="ECO:0000313" key="12">
    <source>
        <dbReference type="Proteomes" id="UP000298663"/>
    </source>
</evidence>
<dbReference type="Proteomes" id="UP000298663">
    <property type="component" value="Unassembled WGS sequence"/>
</dbReference>
<dbReference type="Gene3D" id="3.40.50.1100">
    <property type="match status" value="2"/>
</dbReference>
<dbReference type="InterPro" id="IPR001926">
    <property type="entry name" value="TrpB-like_PALP"/>
</dbReference>
<reference evidence="11 12" key="1">
    <citation type="journal article" date="2015" name="Genome Biol.">
        <title>Comparative genomics of Steinernema reveals deeply conserved gene regulatory networks.</title>
        <authorList>
            <person name="Dillman A.R."/>
            <person name="Macchietto M."/>
            <person name="Porter C.F."/>
            <person name="Rogers A."/>
            <person name="Williams B."/>
            <person name="Antoshechkin I."/>
            <person name="Lee M.M."/>
            <person name="Goodwin Z."/>
            <person name="Lu X."/>
            <person name="Lewis E.E."/>
            <person name="Goodrich-Blair H."/>
            <person name="Stock S.P."/>
            <person name="Adams B.J."/>
            <person name="Sternberg P.W."/>
            <person name="Mortazavi A."/>
        </authorList>
    </citation>
    <scope>NUCLEOTIDE SEQUENCE [LARGE SCALE GENOMIC DNA]</scope>
    <source>
        <strain evidence="11 12">ALL</strain>
    </source>
</reference>
<keyword evidence="6 9" id="KW-0198">Cysteine biosynthesis</keyword>